<evidence type="ECO:0000256" key="1">
    <source>
        <dbReference type="ARBA" id="ARBA00022723"/>
    </source>
</evidence>
<keyword evidence="1" id="KW-0479">Metal-binding</keyword>
<dbReference type="Pfam" id="PF00607">
    <property type="entry name" value="Gag_p24"/>
    <property type="match status" value="1"/>
</dbReference>
<reference evidence="8" key="2">
    <citation type="submission" date="2017-12" db="EMBL/GenBank/DDBJ databases">
        <title>Genome sequence of the Bar-tailed Godwit (Limosa lapponica baueri).</title>
        <authorList>
            <person name="Lima N.C.B."/>
            <person name="Parody-Merino A.M."/>
            <person name="Battley P.F."/>
            <person name="Fidler A.E."/>
            <person name="Prosdocimi F."/>
        </authorList>
    </citation>
    <scope>NUCLEOTIDE SEQUENCE [LARGE SCALE GENOMIC DNA]</scope>
</reference>
<dbReference type="Gene3D" id="1.10.375.10">
    <property type="entry name" value="Human Immunodeficiency Virus Type 1 Capsid Protein"/>
    <property type="match status" value="1"/>
</dbReference>
<reference evidence="8" key="1">
    <citation type="submission" date="2017-11" db="EMBL/GenBank/DDBJ databases">
        <authorList>
            <person name="Lima N.C."/>
            <person name="Parody-Merino A.M."/>
            <person name="Battley P.F."/>
            <person name="Fidler A.E."/>
            <person name="Prosdocimi F."/>
        </authorList>
    </citation>
    <scope>NUCLEOTIDE SEQUENCE [LARGE SCALE GENOMIC DNA]</scope>
</reference>
<dbReference type="Proteomes" id="UP000233556">
    <property type="component" value="Unassembled WGS sequence"/>
</dbReference>
<keyword evidence="5" id="KW-0472">Membrane</keyword>
<evidence type="ECO:0000256" key="5">
    <source>
        <dbReference type="SAM" id="Phobius"/>
    </source>
</evidence>
<evidence type="ECO:0000256" key="2">
    <source>
        <dbReference type="ARBA" id="ARBA00022771"/>
    </source>
</evidence>
<dbReference type="SMART" id="SM00343">
    <property type="entry name" value="ZnF_C2HC"/>
    <property type="match status" value="1"/>
</dbReference>
<dbReference type="Pfam" id="PF19317">
    <property type="entry name" value="Gag_p24_C"/>
    <property type="match status" value="1"/>
</dbReference>
<feature type="domain" description="CCHC-type" evidence="6">
    <location>
        <begin position="206"/>
        <end position="220"/>
    </location>
</feature>
<dbReference type="PANTHER" id="PTHR40389">
    <property type="entry name" value="ENDOGENOUS RETROVIRUS GROUP K MEMBER 24 GAG POLYPROTEIN-RELATED"/>
    <property type="match status" value="1"/>
</dbReference>
<keyword evidence="8" id="KW-1185">Reference proteome</keyword>
<dbReference type="SUPFAM" id="SSF47353">
    <property type="entry name" value="Retrovirus capsid dimerization domain-like"/>
    <property type="match status" value="1"/>
</dbReference>
<evidence type="ECO:0000313" key="8">
    <source>
        <dbReference type="Proteomes" id="UP000233556"/>
    </source>
</evidence>
<dbReference type="PROSITE" id="PS50158">
    <property type="entry name" value="ZF_CCHC"/>
    <property type="match status" value="1"/>
</dbReference>
<organism evidence="7 8">
    <name type="scientific">Limosa lapponica baueri</name>
    <dbReference type="NCBI Taxonomy" id="1758121"/>
    <lineage>
        <taxon>Eukaryota</taxon>
        <taxon>Metazoa</taxon>
        <taxon>Chordata</taxon>
        <taxon>Craniata</taxon>
        <taxon>Vertebrata</taxon>
        <taxon>Euteleostomi</taxon>
        <taxon>Archelosauria</taxon>
        <taxon>Archosauria</taxon>
        <taxon>Dinosauria</taxon>
        <taxon>Saurischia</taxon>
        <taxon>Theropoda</taxon>
        <taxon>Coelurosauria</taxon>
        <taxon>Aves</taxon>
        <taxon>Neognathae</taxon>
        <taxon>Neoaves</taxon>
        <taxon>Charadriiformes</taxon>
        <taxon>Scolopacidae</taxon>
        <taxon>Limosa</taxon>
    </lineage>
</organism>
<dbReference type="InterPro" id="IPR050195">
    <property type="entry name" value="Primate_lentivir_Gag_pol-like"/>
</dbReference>
<dbReference type="InterPro" id="IPR008919">
    <property type="entry name" value="Retrov_capsid_N"/>
</dbReference>
<dbReference type="SUPFAM" id="SSF47943">
    <property type="entry name" value="Retrovirus capsid protein, N-terminal core domain"/>
    <property type="match status" value="1"/>
</dbReference>
<dbReference type="GO" id="GO:0016032">
    <property type="term" value="P:viral process"/>
    <property type="evidence" value="ECO:0007669"/>
    <property type="project" value="InterPro"/>
</dbReference>
<proteinExistence type="predicted"/>
<evidence type="ECO:0000256" key="4">
    <source>
        <dbReference type="PROSITE-ProRule" id="PRU00047"/>
    </source>
</evidence>
<dbReference type="InterPro" id="IPR001878">
    <property type="entry name" value="Znf_CCHC"/>
</dbReference>
<sequence length="223" mass="24605">MNLLTAVGDGYVITPNDWRMLLLMILSAMQYAVFMIDYGDLMTAKAMDNFTGNLNPIGLNELIGEGPWATPDVQDQMDIQCFEQVKEILPCAIRCAPDTATPESSFSAITKAPGVPNVKFLDWLQNAIERQVDNQAARDILMKQLAFENDNADCHKVLQSIKNANPSITDMIKACQDIGTESHKITLLADALSTYLSVGADQKADCYNCGKPEHLKKDCKTVK</sequence>
<gene>
    <name evidence="7" type="ORF">llap_19510</name>
</gene>
<feature type="transmembrane region" description="Helical" evidence="5">
    <location>
        <begin position="20"/>
        <end position="38"/>
    </location>
</feature>
<dbReference type="Gene3D" id="1.10.1200.30">
    <property type="match status" value="1"/>
</dbReference>
<name>A0A2I0T8R3_LIMLA</name>
<keyword evidence="5" id="KW-0812">Transmembrane</keyword>
<evidence type="ECO:0000313" key="7">
    <source>
        <dbReference type="EMBL" id="PKU30185.1"/>
    </source>
</evidence>
<dbReference type="GO" id="GO:0008270">
    <property type="term" value="F:zinc ion binding"/>
    <property type="evidence" value="ECO:0007669"/>
    <property type="project" value="UniProtKB-KW"/>
</dbReference>
<dbReference type="OrthoDB" id="9386882at2759"/>
<dbReference type="GO" id="GO:0003676">
    <property type="term" value="F:nucleic acid binding"/>
    <property type="evidence" value="ECO:0007669"/>
    <property type="project" value="InterPro"/>
</dbReference>
<keyword evidence="3" id="KW-0862">Zinc</keyword>
<dbReference type="InterPro" id="IPR008916">
    <property type="entry name" value="Retrov_capsid_C"/>
</dbReference>
<keyword evidence="5" id="KW-1133">Transmembrane helix</keyword>
<evidence type="ECO:0000259" key="6">
    <source>
        <dbReference type="PROSITE" id="PS50158"/>
    </source>
</evidence>
<accession>A0A2I0T8R3</accession>
<dbReference type="Pfam" id="PF00098">
    <property type="entry name" value="zf-CCHC"/>
    <property type="match status" value="1"/>
</dbReference>
<dbReference type="PANTHER" id="PTHR40389:SF3">
    <property type="entry name" value="IGE-BINDING PROTEIN"/>
    <property type="match status" value="1"/>
</dbReference>
<protein>
    <submittedName>
        <fullName evidence="7">Endogenous retrovirus group k member 5 gag poly</fullName>
    </submittedName>
</protein>
<dbReference type="AlphaFoldDB" id="A0A2I0T8R3"/>
<keyword evidence="2 4" id="KW-0863">Zinc-finger</keyword>
<dbReference type="InterPro" id="IPR045345">
    <property type="entry name" value="Gag_p24_C"/>
</dbReference>
<dbReference type="EMBL" id="KZ515254">
    <property type="protein sequence ID" value="PKU30185.1"/>
    <property type="molecule type" value="Genomic_DNA"/>
</dbReference>
<evidence type="ECO:0000256" key="3">
    <source>
        <dbReference type="ARBA" id="ARBA00022833"/>
    </source>
</evidence>